<name>A0A0R2JZQ1_9LACO</name>
<dbReference type="Proteomes" id="UP000051749">
    <property type="component" value="Unassembled WGS sequence"/>
</dbReference>
<dbReference type="GO" id="GO:0016740">
    <property type="term" value="F:transferase activity"/>
    <property type="evidence" value="ECO:0007669"/>
    <property type="project" value="UniProtKB-KW"/>
</dbReference>
<protein>
    <submittedName>
        <fullName evidence="6 7">Acetyl-CoA carboxylase carboxyl transferase subunit beta</fullName>
    </submittedName>
</protein>
<sequence length="262" mass="29683">MSHLPEKNSWQICQHCGKHVHDLQWAPYFRCPFCQNLQRLSNEQRLKVTVDADSWHEIRLNAQTTNFLDFPNYSAKLHEAQNKTHHGEAIQIGTAKINTFPVALGIMDSHFMMGTLNTTVGTAIRQIMQIAKTQKLPLILFIASGGARMQEGIFSLLQMNTILNQWTEFENDRQLVINVLTDPTMGGVSASFGFKSDYVLAEDHAQIGFAGKRVIEQTTHEELPDKFQTAEDLLTHGLIDEVVKREQMRTKLTTLLRLHSGG</sequence>
<dbReference type="EMBL" id="JQBY01000007">
    <property type="protein sequence ID" value="KRN82751.1"/>
    <property type="molecule type" value="Genomic_DNA"/>
</dbReference>
<reference evidence="6 8" key="1">
    <citation type="journal article" date="2015" name="Genome Announc.">
        <title>Expanding the biotechnology potential of lactobacilli through comparative genomics of 213 strains and associated genera.</title>
        <authorList>
            <person name="Sun Z."/>
            <person name="Harris H.M."/>
            <person name="McCann A."/>
            <person name="Guo C."/>
            <person name="Argimon S."/>
            <person name="Zhang W."/>
            <person name="Yang X."/>
            <person name="Jeffery I.B."/>
            <person name="Cooney J.C."/>
            <person name="Kagawa T.F."/>
            <person name="Liu W."/>
            <person name="Song Y."/>
            <person name="Salvetti E."/>
            <person name="Wrobel A."/>
            <person name="Rasinkangas P."/>
            <person name="Parkhill J."/>
            <person name="Rea M.C."/>
            <person name="O'Sullivan O."/>
            <person name="Ritari J."/>
            <person name="Douillard F.P."/>
            <person name="Paul Ross R."/>
            <person name="Yang R."/>
            <person name="Briner A.E."/>
            <person name="Felis G.E."/>
            <person name="de Vos W.M."/>
            <person name="Barrangou R."/>
            <person name="Klaenhammer T.R."/>
            <person name="Caufield P.W."/>
            <person name="Cui Y."/>
            <person name="Zhang H."/>
            <person name="O'Toole P.W."/>
        </authorList>
    </citation>
    <scope>NUCLEOTIDE SEQUENCE [LARGE SCALE GENOMIC DNA]</scope>
    <source>
        <strain evidence="6 8">DSM 22301</strain>
    </source>
</reference>
<dbReference type="Proteomes" id="UP000182818">
    <property type="component" value="Unassembled WGS sequence"/>
</dbReference>
<dbReference type="GO" id="GO:0003989">
    <property type="term" value="F:acetyl-CoA carboxylase activity"/>
    <property type="evidence" value="ECO:0007669"/>
    <property type="project" value="InterPro"/>
</dbReference>
<dbReference type="PROSITE" id="PS50980">
    <property type="entry name" value="COA_CT_NTER"/>
    <property type="match status" value="1"/>
</dbReference>
<feature type="domain" description="CoA carboxyltransferase N-terminal" evidence="5">
    <location>
        <begin position="9"/>
        <end position="262"/>
    </location>
</feature>
<evidence type="ECO:0000313" key="8">
    <source>
        <dbReference type="Proteomes" id="UP000051749"/>
    </source>
</evidence>
<keyword evidence="1" id="KW-0444">Lipid biosynthesis</keyword>
<keyword evidence="3" id="KW-0863">Zinc-finger</keyword>
<organism evidence="6 8">
    <name type="scientific">Pediococcus ethanolidurans</name>
    <dbReference type="NCBI Taxonomy" id="319653"/>
    <lineage>
        <taxon>Bacteria</taxon>
        <taxon>Bacillati</taxon>
        <taxon>Bacillota</taxon>
        <taxon>Bacilli</taxon>
        <taxon>Lactobacillales</taxon>
        <taxon>Lactobacillaceae</taxon>
        <taxon>Pediococcus</taxon>
    </lineage>
</organism>
<evidence type="ECO:0000313" key="9">
    <source>
        <dbReference type="Proteomes" id="UP000182818"/>
    </source>
</evidence>
<keyword evidence="3" id="KW-0862">Zinc</keyword>
<evidence type="ECO:0000256" key="4">
    <source>
        <dbReference type="ARBA" id="ARBA00023098"/>
    </source>
</evidence>
<keyword evidence="3" id="KW-0479">Metal-binding</keyword>
<dbReference type="GO" id="GO:0009317">
    <property type="term" value="C:acetyl-CoA carboxylase complex"/>
    <property type="evidence" value="ECO:0007669"/>
    <property type="project" value="InterPro"/>
</dbReference>
<dbReference type="GO" id="GO:2001295">
    <property type="term" value="P:malonyl-CoA biosynthetic process"/>
    <property type="evidence" value="ECO:0007669"/>
    <property type="project" value="TreeGrafter"/>
</dbReference>
<dbReference type="PANTHER" id="PTHR42995">
    <property type="entry name" value="ACETYL-COENZYME A CARBOXYLASE CARBOXYL TRANSFERASE SUBUNIT BETA, CHLOROPLASTIC"/>
    <property type="match status" value="1"/>
</dbReference>
<dbReference type="GO" id="GO:0008270">
    <property type="term" value="F:zinc ion binding"/>
    <property type="evidence" value="ECO:0007669"/>
    <property type="project" value="UniProtKB-KW"/>
</dbReference>
<dbReference type="EMBL" id="FOGK01000006">
    <property type="protein sequence ID" value="SER40771.1"/>
    <property type="molecule type" value="Genomic_DNA"/>
</dbReference>
<evidence type="ECO:0000256" key="3">
    <source>
        <dbReference type="ARBA" id="ARBA00022771"/>
    </source>
</evidence>
<evidence type="ECO:0000256" key="1">
    <source>
        <dbReference type="ARBA" id="ARBA00022516"/>
    </source>
</evidence>
<evidence type="ECO:0000259" key="5">
    <source>
        <dbReference type="PROSITE" id="PS50980"/>
    </source>
</evidence>
<dbReference type="PRINTS" id="PR01070">
    <property type="entry name" value="ACCCTRFRASEB"/>
</dbReference>
<keyword evidence="9" id="KW-1185">Reference proteome</keyword>
<dbReference type="InterPro" id="IPR011762">
    <property type="entry name" value="COA_CT_N"/>
</dbReference>
<dbReference type="GO" id="GO:0006633">
    <property type="term" value="P:fatty acid biosynthetic process"/>
    <property type="evidence" value="ECO:0007669"/>
    <property type="project" value="InterPro"/>
</dbReference>
<dbReference type="Gene3D" id="3.90.226.10">
    <property type="entry name" value="2-enoyl-CoA Hydratase, Chain A, domain 1"/>
    <property type="match status" value="1"/>
</dbReference>
<reference evidence="7 9" key="2">
    <citation type="submission" date="2016-10" db="EMBL/GenBank/DDBJ databases">
        <authorList>
            <person name="Varghese N."/>
            <person name="Submissions S."/>
        </authorList>
    </citation>
    <scope>NUCLEOTIDE SEQUENCE [LARGE SCALE GENOMIC DNA]</scope>
    <source>
        <strain evidence="7 9">CGMCC 1.3889</strain>
    </source>
</reference>
<comment type="caution">
    <text evidence="6">The sequence shown here is derived from an EMBL/GenBank/DDBJ whole genome shotgun (WGS) entry which is preliminary data.</text>
</comment>
<accession>A0A0R2JZQ1</accession>
<dbReference type="PATRIC" id="fig|319653.3.peg.1964"/>
<dbReference type="GeneID" id="76043286"/>
<evidence type="ECO:0000313" key="7">
    <source>
        <dbReference type="EMBL" id="SER40771.1"/>
    </source>
</evidence>
<proteinExistence type="predicted"/>
<dbReference type="PANTHER" id="PTHR42995:SF5">
    <property type="entry name" value="ACETYL-COENZYME A CARBOXYLASE CARBOXYL TRANSFERASE SUBUNIT BETA, CHLOROPLASTIC"/>
    <property type="match status" value="1"/>
</dbReference>
<keyword evidence="2 6" id="KW-0808">Transferase</keyword>
<dbReference type="InterPro" id="IPR034733">
    <property type="entry name" value="AcCoA_carboxyl_beta"/>
</dbReference>
<dbReference type="RefSeq" id="WP_057805717.1">
    <property type="nucleotide sequence ID" value="NZ_BJYP01000012.1"/>
</dbReference>
<dbReference type="InterPro" id="IPR029045">
    <property type="entry name" value="ClpP/crotonase-like_dom_sf"/>
</dbReference>
<dbReference type="OrthoDB" id="9772975at2"/>
<dbReference type="InterPro" id="IPR000438">
    <property type="entry name" value="Acetyl_CoA_COase_Trfase_b_su"/>
</dbReference>
<dbReference type="STRING" id="319653.SAMN04487973_10635"/>
<dbReference type="SUPFAM" id="SSF52096">
    <property type="entry name" value="ClpP/crotonase"/>
    <property type="match status" value="1"/>
</dbReference>
<keyword evidence="4" id="KW-0443">Lipid metabolism</keyword>
<dbReference type="AlphaFoldDB" id="A0A0R2JZQ1"/>
<evidence type="ECO:0000256" key="2">
    <source>
        <dbReference type="ARBA" id="ARBA00022679"/>
    </source>
</evidence>
<evidence type="ECO:0000313" key="6">
    <source>
        <dbReference type="EMBL" id="KRN82751.1"/>
    </source>
</evidence>
<gene>
    <name evidence="6" type="ORF">IV87_GL001926</name>
    <name evidence="7" type="ORF">SAMN04487973_10635</name>
</gene>
<dbReference type="Pfam" id="PF01039">
    <property type="entry name" value="Carboxyl_trans"/>
    <property type="match status" value="1"/>
</dbReference>